<dbReference type="PROSITE" id="PS50088">
    <property type="entry name" value="ANK_REPEAT"/>
    <property type="match status" value="3"/>
</dbReference>
<keyword evidence="5" id="KW-0677">Repeat</keyword>
<dbReference type="PROSITE" id="PS50297">
    <property type="entry name" value="ANK_REP_REGION"/>
    <property type="match status" value="1"/>
</dbReference>
<evidence type="ECO:0000313" key="16">
    <source>
        <dbReference type="RefSeq" id="XP_017885282.1"/>
    </source>
</evidence>
<evidence type="ECO:0000256" key="1">
    <source>
        <dbReference type="ARBA" id="ARBA00004141"/>
    </source>
</evidence>
<evidence type="ECO:0000256" key="6">
    <source>
        <dbReference type="ARBA" id="ARBA00022989"/>
    </source>
</evidence>
<keyword evidence="4 13" id="KW-0812">Transmembrane</keyword>
<accession>A0AAJ7NA83</accession>
<feature type="repeat" description="ANK" evidence="11">
    <location>
        <begin position="64"/>
        <end position="96"/>
    </location>
</feature>
<keyword evidence="7 11" id="KW-0040">ANK repeat</keyword>
<dbReference type="KEGG" id="ccal:108628098"/>
<dbReference type="PANTHER" id="PTHR47143">
    <property type="entry name" value="TRANSIENT RECEPTOR POTENTIAL CATION CHANNEL PROTEIN PAINLESS"/>
    <property type="match status" value="1"/>
</dbReference>
<dbReference type="Pfam" id="PF12796">
    <property type="entry name" value="Ank_2"/>
    <property type="match status" value="1"/>
</dbReference>
<sequence>MDSKDVKMHLLCDYTSSSKSQTIYKLLWEYVQSRKFENFKCLLEQNLDREPPAIDVNHIYSKESNKTWLDVAIEKDFPEFVQFLLNKGANVNRVNKTLNRGPIHLATERACKTGKFEVLDILLKERTINPNLEAAQRTALHFAVKEQNLECARRLLEKGASPNILNTQGVTALHLAAMQKDSDMVNLIMTQSKHILKLEYEDYNEQTTRELLKKNFPNIQLPPPVEKQGANVQDLKSYLNNHDEVNFLKCLEEVEEDEVNKQAENLIELAIKNNLPNTVAALLKKTDRVKPNLEKAASLAIQKGSPDILRQLLETVKSRNIKSRNVENSLLMDDGKLLRPDLNVEKLLMDACIELSTPTRKDCGTAEERLNCFKMIVKEDVDLRCKDSKDGKKNTPLHHAASADCREAMTQLLEKGSYIGDMNAFNIPAIADIPVSILSKYFDDCIQAKREKANEYTIEFNYKCLMPKNPEFYMERQNKNVIFSDESIREMDVFRYIAGNNNLKQLLTHPLLSSFLYLKWHRIRHIVYLNFVFYLIVYVLLNAYILRTTYVRGNNTETNSIEIEGEAKELSVHVLRIFTGIALGLLALREFLQLLSSPSDYLWSSENWIEMTLVIFAFITINDGNVQIVAMTILLSAWELVIQMGKHPRMSTSIEMFKTVSFNFMHFFFFYAFLILAFALAFFTIFKDGENFPDPGRSLFKTIIMLTGEFEAGDIPFNTHPIFSHLIFVLFVFLIAIVLFNLLNGLAVSDTAEILHKAELVGLISRIKVLAYFENIACGKMYTWKFNPLTFLVEKVLLFPSYLRSGKLTVQPQDGLEISRRLHYKAQPDTSSETLSEKVMPTFKIDPSVIKQAKDILSKRRQETDNEKLFNKMNKLEERFDVIETVLVSMKETIDNNVNVARDN</sequence>
<dbReference type="SMART" id="SM00248">
    <property type="entry name" value="ANK"/>
    <property type="match status" value="6"/>
</dbReference>
<dbReference type="InterPro" id="IPR005821">
    <property type="entry name" value="Ion_trans_dom"/>
</dbReference>
<evidence type="ECO:0000256" key="8">
    <source>
        <dbReference type="ARBA" id="ARBA00023065"/>
    </source>
</evidence>
<dbReference type="Gene3D" id="1.25.40.20">
    <property type="entry name" value="Ankyrin repeat-containing domain"/>
    <property type="match status" value="2"/>
</dbReference>
<evidence type="ECO:0000256" key="3">
    <source>
        <dbReference type="ARBA" id="ARBA00022606"/>
    </source>
</evidence>
<dbReference type="GO" id="GO:0034703">
    <property type="term" value="C:cation channel complex"/>
    <property type="evidence" value="ECO:0007669"/>
    <property type="project" value="UniProtKB-ARBA"/>
</dbReference>
<keyword evidence="2" id="KW-0813">Transport</keyword>
<comment type="subcellular location">
    <subcellularLocation>
        <location evidence="1">Membrane</location>
        <topology evidence="1">Multi-pass membrane protein</topology>
    </subcellularLocation>
</comment>
<dbReference type="InterPro" id="IPR002110">
    <property type="entry name" value="Ankyrin_rpt"/>
</dbReference>
<dbReference type="RefSeq" id="XP_017885282.1">
    <property type="nucleotide sequence ID" value="XM_018029793.2"/>
</dbReference>
<protein>
    <submittedName>
        <fullName evidence="16">Transient receptor potential cation channel protein painless-like</fullName>
    </submittedName>
</protein>
<gene>
    <name evidence="16" type="primary">LOC108628098</name>
</gene>
<keyword evidence="10" id="KW-0407">Ion channel</keyword>
<dbReference type="PANTHER" id="PTHR47143:SF4">
    <property type="entry name" value="TRANSIENT RECEPTOR POTENTIAL CATION CHANNEL PROTEIN PAINLESS"/>
    <property type="match status" value="1"/>
</dbReference>
<dbReference type="InterPro" id="IPR052076">
    <property type="entry name" value="TRP_cation_channel"/>
</dbReference>
<proteinExistence type="predicted"/>
<organism evidence="15 16">
    <name type="scientific">Ceratina calcarata</name>
    <dbReference type="NCBI Taxonomy" id="156304"/>
    <lineage>
        <taxon>Eukaryota</taxon>
        <taxon>Metazoa</taxon>
        <taxon>Ecdysozoa</taxon>
        <taxon>Arthropoda</taxon>
        <taxon>Hexapoda</taxon>
        <taxon>Insecta</taxon>
        <taxon>Pterygota</taxon>
        <taxon>Neoptera</taxon>
        <taxon>Endopterygota</taxon>
        <taxon>Hymenoptera</taxon>
        <taxon>Apocrita</taxon>
        <taxon>Aculeata</taxon>
        <taxon>Apoidea</taxon>
        <taxon>Anthophila</taxon>
        <taxon>Apidae</taxon>
        <taxon>Ceratina</taxon>
        <taxon>Zadontomerus</taxon>
    </lineage>
</organism>
<keyword evidence="6 13" id="KW-1133">Transmembrane helix</keyword>
<dbReference type="GeneID" id="108628098"/>
<evidence type="ECO:0000256" key="10">
    <source>
        <dbReference type="ARBA" id="ARBA00023303"/>
    </source>
</evidence>
<feature type="repeat" description="ANK" evidence="11">
    <location>
        <begin position="135"/>
        <end position="167"/>
    </location>
</feature>
<feature type="transmembrane region" description="Helical" evidence="13">
    <location>
        <begin position="722"/>
        <end position="743"/>
    </location>
</feature>
<dbReference type="Pfam" id="PF00520">
    <property type="entry name" value="Ion_trans"/>
    <property type="match status" value="1"/>
</dbReference>
<keyword evidence="9 13" id="KW-0472">Membrane</keyword>
<dbReference type="CTD" id="37985"/>
<feature type="transmembrane region" description="Helical" evidence="13">
    <location>
        <begin position="526"/>
        <end position="546"/>
    </location>
</feature>
<evidence type="ECO:0000256" key="9">
    <source>
        <dbReference type="ARBA" id="ARBA00023136"/>
    </source>
</evidence>
<dbReference type="GO" id="GO:0005216">
    <property type="term" value="F:monoatomic ion channel activity"/>
    <property type="evidence" value="ECO:0007669"/>
    <property type="project" value="InterPro"/>
</dbReference>
<keyword evidence="8" id="KW-0406">Ion transport</keyword>
<feature type="domain" description="Ion transport" evidence="14">
    <location>
        <begin position="531"/>
        <end position="755"/>
    </location>
</feature>
<evidence type="ECO:0000256" key="7">
    <source>
        <dbReference type="ARBA" id="ARBA00023043"/>
    </source>
</evidence>
<keyword evidence="12" id="KW-0175">Coiled coil</keyword>
<evidence type="ECO:0000313" key="15">
    <source>
        <dbReference type="Proteomes" id="UP000694925"/>
    </source>
</evidence>
<feature type="coiled-coil region" evidence="12">
    <location>
        <begin position="859"/>
        <end position="886"/>
    </location>
</feature>
<keyword evidence="3" id="KW-0716">Sensory transduction</keyword>
<dbReference type="Proteomes" id="UP000694925">
    <property type="component" value="Unplaced"/>
</dbReference>
<evidence type="ECO:0000259" key="14">
    <source>
        <dbReference type="Pfam" id="PF00520"/>
    </source>
</evidence>
<feature type="transmembrane region" description="Helical" evidence="13">
    <location>
        <begin position="663"/>
        <end position="686"/>
    </location>
</feature>
<dbReference type="InterPro" id="IPR036770">
    <property type="entry name" value="Ankyrin_rpt-contain_sf"/>
</dbReference>
<evidence type="ECO:0000256" key="5">
    <source>
        <dbReference type="ARBA" id="ARBA00022737"/>
    </source>
</evidence>
<evidence type="ECO:0000256" key="4">
    <source>
        <dbReference type="ARBA" id="ARBA00022692"/>
    </source>
</evidence>
<evidence type="ECO:0000256" key="13">
    <source>
        <dbReference type="SAM" id="Phobius"/>
    </source>
</evidence>
<keyword evidence="15" id="KW-1185">Reference proteome</keyword>
<feature type="repeat" description="ANK" evidence="11">
    <location>
        <begin position="392"/>
        <end position="424"/>
    </location>
</feature>
<name>A0AAJ7NA83_9HYME</name>
<evidence type="ECO:0000256" key="11">
    <source>
        <dbReference type="PROSITE-ProRule" id="PRU00023"/>
    </source>
</evidence>
<dbReference type="AlphaFoldDB" id="A0AAJ7NA83"/>
<evidence type="ECO:0000256" key="2">
    <source>
        <dbReference type="ARBA" id="ARBA00022448"/>
    </source>
</evidence>
<dbReference type="SUPFAM" id="SSF48403">
    <property type="entry name" value="Ankyrin repeat"/>
    <property type="match status" value="2"/>
</dbReference>
<evidence type="ECO:0000256" key="12">
    <source>
        <dbReference type="SAM" id="Coils"/>
    </source>
</evidence>
<reference evidence="16" key="1">
    <citation type="submission" date="2025-08" db="UniProtKB">
        <authorList>
            <consortium name="RefSeq"/>
        </authorList>
    </citation>
    <scope>IDENTIFICATION</scope>
    <source>
        <tissue evidence="16">Whole body</tissue>
    </source>
</reference>